<dbReference type="Gene3D" id="1.10.1020.10">
    <property type="entry name" value="Adenine-specific Methyltransferase, Domain 2"/>
    <property type="match status" value="1"/>
</dbReference>
<dbReference type="SUPFAM" id="SSF53335">
    <property type="entry name" value="S-adenosyl-L-methionine-dependent methyltransferases"/>
    <property type="match status" value="1"/>
</dbReference>
<accession>A0A015UYK6</accession>
<dbReference type="PANTHER" id="PTHR30481">
    <property type="entry name" value="DNA ADENINE METHYLASE"/>
    <property type="match status" value="1"/>
</dbReference>
<evidence type="ECO:0000256" key="3">
    <source>
        <dbReference type="ARBA" id="ARBA00022603"/>
    </source>
</evidence>
<dbReference type="GO" id="GO:1904047">
    <property type="term" value="F:S-adenosyl-L-methionine binding"/>
    <property type="evidence" value="ECO:0007669"/>
    <property type="project" value="TreeGrafter"/>
</dbReference>
<dbReference type="RefSeq" id="WP_004312637.1">
    <property type="nucleotide sequence ID" value="NZ_JGDB01000317.1"/>
</dbReference>
<organism evidence="7 8">
    <name type="scientific">Bacteroides fragilis str. 3998T(B)3</name>
    <dbReference type="NCBI Taxonomy" id="1339316"/>
    <lineage>
        <taxon>Bacteria</taxon>
        <taxon>Pseudomonadati</taxon>
        <taxon>Bacteroidota</taxon>
        <taxon>Bacteroidia</taxon>
        <taxon>Bacteroidales</taxon>
        <taxon>Bacteroidaceae</taxon>
        <taxon>Bacteroides</taxon>
    </lineage>
</organism>
<dbReference type="InterPro" id="IPR023095">
    <property type="entry name" value="Ade_MeTrfase_dom_2"/>
</dbReference>
<dbReference type="GO" id="GO:0006298">
    <property type="term" value="P:mismatch repair"/>
    <property type="evidence" value="ECO:0007669"/>
    <property type="project" value="TreeGrafter"/>
</dbReference>
<comment type="caution">
    <text evidence="7">The sequence shown here is derived from an EMBL/GenBank/DDBJ whole genome shotgun (WGS) entry which is preliminary data.</text>
</comment>
<dbReference type="PATRIC" id="fig|1339316.3.peg.5021"/>
<dbReference type="PRINTS" id="PR00505">
    <property type="entry name" value="D12N6MTFRASE"/>
</dbReference>
<dbReference type="GO" id="GO:0032259">
    <property type="term" value="P:methylation"/>
    <property type="evidence" value="ECO:0007669"/>
    <property type="project" value="UniProtKB-KW"/>
</dbReference>
<dbReference type="PIRSF" id="PIRSF000398">
    <property type="entry name" value="M_m6A_EcoRV"/>
    <property type="match status" value="1"/>
</dbReference>
<dbReference type="Gene3D" id="3.40.50.150">
    <property type="entry name" value="Vaccinia Virus protein VP39"/>
    <property type="match status" value="1"/>
</dbReference>
<dbReference type="FunFam" id="1.10.1020.10:FF:000002">
    <property type="entry name" value="D12 Class N6 Adenine-Specific DNA Methyltransferase"/>
    <property type="match status" value="1"/>
</dbReference>
<comment type="similarity">
    <text evidence="1">Belongs to the N(4)/N(6)-methyltransferase family.</text>
</comment>
<reference evidence="7 8" key="1">
    <citation type="submission" date="2014-02" db="EMBL/GenBank/DDBJ databases">
        <authorList>
            <person name="Sears C."/>
            <person name="Carroll K."/>
            <person name="Sack B.R."/>
            <person name="Qadri F."/>
            <person name="Myers L.L."/>
            <person name="Chung G.-T."/>
            <person name="Escheverria P."/>
            <person name="Fraser C.M."/>
            <person name="Sadzewicz L."/>
            <person name="Shefchek K.A."/>
            <person name="Tallon L."/>
            <person name="Das S.P."/>
            <person name="Daugherty S."/>
            <person name="Mongodin E.F."/>
        </authorList>
    </citation>
    <scope>NUCLEOTIDE SEQUENCE [LARGE SCALE GENOMIC DNA]</scope>
    <source>
        <strain evidence="8">3998T(B)3</strain>
    </source>
</reference>
<dbReference type="GO" id="GO:0043565">
    <property type="term" value="F:sequence-specific DNA binding"/>
    <property type="evidence" value="ECO:0007669"/>
    <property type="project" value="TreeGrafter"/>
</dbReference>
<evidence type="ECO:0000256" key="1">
    <source>
        <dbReference type="ARBA" id="ARBA00006594"/>
    </source>
</evidence>
<evidence type="ECO:0000256" key="4">
    <source>
        <dbReference type="ARBA" id="ARBA00022679"/>
    </source>
</evidence>
<dbReference type="GO" id="GO:0009307">
    <property type="term" value="P:DNA restriction-modification system"/>
    <property type="evidence" value="ECO:0007669"/>
    <property type="project" value="InterPro"/>
</dbReference>
<keyword evidence="4 7" id="KW-0808">Transferase</keyword>
<evidence type="ECO:0000256" key="5">
    <source>
        <dbReference type="ARBA" id="ARBA00022691"/>
    </source>
</evidence>
<evidence type="ECO:0000313" key="7">
    <source>
        <dbReference type="EMBL" id="EXY88071.1"/>
    </source>
</evidence>
<dbReference type="Pfam" id="PF02086">
    <property type="entry name" value="MethyltransfD12"/>
    <property type="match status" value="1"/>
</dbReference>
<keyword evidence="3 7" id="KW-0489">Methyltransferase</keyword>
<sequence>MEFLSPLRYPGGKAKVADFVQCLIKENALLDGTYVEPYVGGGSVALSLLFNEYVSDIYINDKDISIYAFWYSVLNNTDALCQLIKDTPINVETWFKQKEFQQNKENRNVDLLNLGFSTFFLNRTNRSGILKAGIIGGYDQTGNYKIDARFNKEDLIKRIQRIADYAERIHLTNDDAVTLVQRLKDELPYNTLLYLDPPYYIKGKGLYLNYYNDTDHQNIANAIGAIVNCKWIVSYDNVPFITNLYSKYRQQCFELNYSASNSGKGEEIMIFCDDIVIPKHKLFNHSTK</sequence>
<dbReference type="Proteomes" id="UP000020773">
    <property type="component" value="Unassembled WGS sequence"/>
</dbReference>
<keyword evidence="5" id="KW-0949">S-adenosyl-L-methionine</keyword>
<evidence type="ECO:0000256" key="6">
    <source>
        <dbReference type="ARBA" id="ARBA00047942"/>
    </source>
</evidence>
<dbReference type="EC" id="2.1.1.72" evidence="2"/>
<evidence type="ECO:0000313" key="8">
    <source>
        <dbReference type="Proteomes" id="UP000020773"/>
    </source>
</evidence>
<comment type="catalytic activity">
    <reaction evidence="6">
        <text>a 2'-deoxyadenosine in DNA + S-adenosyl-L-methionine = an N(6)-methyl-2'-deoxyadenosine in DNA + S-adenosyl-L-homocysteine + H(+)</text>
        <dbReference type="Rhea" id="RHEA:15197"/>
        <dbReference type="Rhea" id="RHEA-COMP:12418"/>
        <dbReference type="Rhea" id="RHEA-COMP:12419"/>
        <dbReference type="ChEBI" id="CHEBI:15378"/>
        <dbReference type="ChEBI" id="CHEBI:57856"/>
        <dbReference type="ChEBI" id="CHEBI:59789"/>
        <dbReference type="ChEBI" id="CHEBI:90615"/>
        <dbReference type="ChEBI" id="CHEBI:90616"/>
        <dbReference type="EC" id="2.1.1.72"/>
    </reaction>
</comment>
<dbReference type="InterPro" id="IPR012327">
    <property type="entry name" value="MeTrfase_D12"/>
</dbReference>
<dbReference type="GO" id="GO:0009007">
    <property type="term" value="F:site-specific DNA-methyltransferase (adenine-specific) activity"/>
    <property type="evidence" value="ECO:0007669"/>
    <property type="project" value="UniProtKB-EC"/>
</dbReference>
<protein>
    <recommendedName>
        <fullName evidence="2">site-specific DNA-methyltransferase (adenine-specific)</fullName>
        <ecNumber evidence="2">2.1.1.72</ecNumber>
    </recommendedName>
</protein>
<dbReference type="InterPro" id="IPR012263">
    <property type="entry name" value="M_m6A_EcoRV"/>
</dbReference>
<proteinExistence type="inferred from homology"/>
<dbReference type="PANTHER" id="PTHR30481:SF2">
    <property type="entry name" value="SITE-SPECIFIC DNA-METHYLTRANSFERASE (ADENINE-SPECIFIC)"/>
    <property type="match status" value="1"/>
</dbReference>
<evidence type="ECO:0000256" key="2">
    <source>
        <dbReference type="ARBA" id="ARBA00011900"/>
    </source>
</evidence>
<dbReference type="InterPro" id="IPR029063">
    <property type="entry name" value="SAM-dependent_MTases_sf"/>
</dbReference>
<name>A0A015UYK6_BACFG</name>
<dbReference type="AlphaFoldDB" id="A0A015UYK6"/>
<dbReference type="EMBL" id="JGDB01000317">
    <property type="protein sequence ID" value="EXY88071.1"/>
    <property type="molecule type" value="Genomic_DNA"/>
</dbReference>
<dbReference type="GeneID" id="86891357"/>
<gene>
    <name evidence="7" type="ORF">M125_5299</name>
</gene>